<dbReference type="Pfam" id="PF03318">
    <property type="entry name" value="ETX_MTX2"/>
    <property type="match status" value="1"/>
</dbReference>
<evidence type="ECO:0000313" key="2">
    <source>
        <dbReference type="Proteomes" id="UP000294420"/>
    </source>
</evidence>
<dbReference type="InterPro" id="IPR004991">
    <property type="entry name" value="Aerolysin-like"/>
</dbReference>
<dbReference type="Proteomes" id="UP000294420">
    <property type="component" value="Segment"/>
</dbReference>
<dbReference type="EMBL" id="MK511066">
    <property type="protein sequence ID" value="QBI84109.1"/>
    <property type="molecule type" value="Genomic_DNA"/>
</dbReference>
<protein>
    <submittedName>
        <fullName evidence="1">Encoded toxin</fullName>
    </submittedName>
</protein>
<dbReference type="SMR" id="A0A481V676"/>
<sequence>MNDIDTITNAWGRWKTAQYGTTCWFTESTQYGRNKDTRSYMQHQTNVSAPKDLVYSNFVQQDGGSTLLGQYDMINEGSQVIELAVNLQQGLVDTFTWSVTEQLKVGVEVKVKANIPLVGGAEITSTVELSLSSTQGASTSKSSNYGASTKVLISPHSHGWGEVALSFTELRTQWVGNVGLQGYVAIWFNNKVALNNDGDYHYLWFIPVEQVFWECVQHNIVNTSGYVVQGNGVLAQATGTFHSSVGLNLKTIAHERPYPETSEAVRTFYNYASLVPDLETRVRSAE</sequence>
<name>A0A481V676_9CAUD</name>
<dbReference type="GeneID" id="65119555"/>
<dbReference type="CDD" id="cd20237">
    <property type="entry name" value="PFM_LIN24-like"/>
    <property type="match status" value="1"/>
</dbReference>
<accession>A0A481V676</accession>
<evidence type="ECO:0000313" key="1">
    <source>
        <dbReference type="EMBL" id="QBI84109.1"/>
    </source>
</evidence>
<proteinExistence type="predicted"/>
<dbReference type="Gene3D" id="2.170.15.10">
    <property type="entry name" value="Proaerolysin, chain A, domain 3"/>
    <property type="match status" value="1"/>
</dbReference>
<dbReference type="SUPFAM" id="SSF56973">
    <property type="entry name" value="Aerolisin/ETX pore-forming domain"/>
    <property type="match status" value="1"/>
</dbReference>
<dbReference type="RefSeq" id="YP_010101735.1">
    <property type="nucleotide sequence ID" value="NC_055793.1"/>
</dbReference>
<organism evidence="1 2">
    <name type="scientific">Pseudomonas phage vB_Pae_BR319a</name>
    <dbReference type="NCBI Taxonomy" id="2563525"/>
    <lineage>
        <taxon>Viruses</taxon>
        <taxon>Duplodnaviria</taxon>
        <taxon>Heunggongvirae</taxon>
        <taxon>Uroviricota</taxon>
        <taxon>Caudoviricetes</taxon>
        <taxon>Peduoviridae</taxon>
        <taxon>Citexvirus</taxon>
        <taxon>Citexvirus BR319A</taxon>
    </lineage>
</organism>
<keyword evidence="2" id="KW-1185">Reference proteome</keyword>
<dbReference type="KEGG" id="vg:65119555"/>
<reference evidence="1" key="1">
    <citation type="journal article" date="2019" name="mSystems">
        <title>Mobilizing temperate bacteriophage communities and resolving individual phage genomes from cystic fibrosis and bronchiectasis Pseudomonas aeruginosa isolates.</title>
        <authorList>
            <person name="Tariq M.A."/>
            <person name="Everest F.L.C."/>
            <person name="Cowley L.A."/>
            <person name="Wright R."/>
            <person name="Holt G.S."/>
            <person name="Ingram H."/>
            <person name="Duignan L.A.M."/>
            <person name="Lanyon C.V."/>
            <person name="Perry A."/>
            <person name="Perry J.D."/>
            <person name="Bourke S."/>
            <person name="Brockhurst M.A."/>
            <person name="Bridge S.H."/>
            <person name="Soyza A.D."/>
            <person name="Smith D.L."/>
        </authorList>
    </citation>
    <scope>NUCLEOTIDE SEQUENCE [LARGE SCALE GENOMIC DNA]</scope>
</reference>